<keyword evidence="1" id="KW-0732">Signal</keyword>
<evidence type="ECO:0000256" key="1">
    <source>
        <dbReference type="SAM" id="SignalP"/>
    </source>
</evidence>
<protein>
    <submittedName>
        <fullName evidence="2">Peptide chain release factor RF-3</fullName>
    </submittedName>
</protein>
<dbReference type="EMBL" id="FLRC01000052">
    <property type="protein sequence ID" value="SBT27027.1"/>
    <property type="molecule type" value="Genomic_DNA"/>
</dbReference>
<dbReference type="KEGG" id="odi:ODI_R4367"/>
<feature type="chain" id="PRO_5015062721" evidence="1">
    <location>
        <begin position="27"/>
        <end position="340"/>
    </location>
</feature>
<evidence type="ECO:0000313" key="2">
    <source>
        <dbReference type="EMBL" id="SBT27027.1"/>
    </source>
</evidence>
<accession>A0A1C3K6Q5</accession>
<reference evidence="2 4" key="1">
    <citation type="submission" date="2016-06" db="EMBL/GenBank/DDBJ databases">
        <authorList>
            <person name="Kjaerup R.B."/>
            <person name="Dalgaard T.S."/>
            <person name="Juul-Madsen H.R."/>
        </authorList>
    </citation>
    <scope>NUCLEOTIDE SEQUENCE [LARGE SCALE GENOMIC DNA]</scope>
    <source>
        <strain evidence="2">Orrdi1</strain>
    </source>
</reference>
<keyword evidence="4" id="KW-1185">Reference proteome</keyword>
<dbReference type="AlphaFoldDB" id="A0A1C3K6Q5"/>
<organism evidence="2 4">
    <name type="scientific">Orrella dioscoreae</name>
    <dbReference type="NCBI Taxonomy" id="1851544"/>
    <lineage>
        <taxon>Bacteria</taxon>
        <taxon>Pseudomonadati</taxon>
        <taxon>Pseudomonadota</taxon>
        <taxon>Betaproteobacteria</taxon>
        <taxon>Burkholderiales</taxon>
        <taxon>Alcaligenaceae</taxon>
        <taxon>Orrella</taxon>
    </lineage>
</organism>
<evidence type="ECO:0000313" key="3">
    <source>
        <dbReference type="EMBL" id="SOE52642.1"/>
    </source>
</evidence>
<proteinExistence type="predicted"/>
<sequence>MRSRWQPRLLAAALAAACAGPGLVLADTVWLQNGDRLTGKIRLLDAGKLSLETDYGGTITLDWNKVKTLESSEEILVRDEALKDEYLAKLQRGEPGHVIVATSETRQTRPLPELDQVMRPRPFINDAIWKGTINMGLNYKTASTKTEDYRLDADTELRHGRWRHQGSVDYERKKDNDQLTGDKYALSASSDHFISDKFFWQGRGLYRRNKIEDLSRQAGVGTGPGYQFWDNELGAFSLTGLLGRMNYRYRDGASDEFYAASVRWDYKRYLYSQRLELFTAGEVMRPLDNAADISLDAAAGVRYRMTDWVSWFLTYSRNQVSGGRQSLNEKRITTGLGLTW</sequence>
<dbReference type="InterPro" id="IPR007433">
    <property type="entry name" value="DUF481"/>
</dbReference>
<dbReference type="STRING" id="1851544.ODI_03134"/>
<feature type="signal peptide" evidence="1">
    <location>
        <begin position="1"/>
        <end position="26"/>
    </location>
</feature>
<dbReference type="OrthoDB" id="9806250at2"/>
<dbReference type="EMBL" id="LT907988">
    <property type="protein sequence ID" value="SOE52642.1"/>
    <property type="molecule type" value="Genomic_DNA"/>
</dbReference>
<reference evidence="3 4" key="2">
    <citation type="submission" date="2017-08" db="EMBL/GenBank/DDBJ databases">
        <authorList>
            <person name="de Groot N.N."/>
        </authorList>
    </citation>
    <scope>NUCLEOTIDE SEQUENCE [LARGE SCALE GENOMIC DNA]</scope>
    <source>
        <strain evidence="3">Orrdi1</strain>
    </source>
</reference>
<name>A0A1C3K6Q5_9BURK</name>
<dbReference type="RefSeq" id="WP_067757896.1">
    <property type="nucleotide sequence ID" value="NZ_LT907988.1"/>
</dbReference>
<evidence type="ECO:0000313" key="4">
    <source>
        <dbReference type="Proteomes" id="UP000078558"/>
    </source>
</evidence>
<gene>
    <name evidence="2" type="ORF">ODI_03134</name>
    <name evidence="3" type="ORF">ODI_R4367</name>
</gene>
<dbReference type="Proteomes" id="UP000078558">
    <property type="component" value="Chromosome I"/>
</dbReference>
<dbReference type="Pfam" id="PF04338">
    <property type="entry name" value="DUF481"/>
    <property type="match status" value="1"/>
</dbReference>
<dbReference type="SUPFAM" id="SSF56935">
    <property type="entry name" value="Porins"/>
    <property type="match status" value="1"/>
</dbReference>